<evidence type="ECO:0000256" key="11">
    <source>
        <dbReference type="PROSITE-ProRule" id="PRU10141"/>
    </source>
</evidence>
<evidence type="ECO:0000256" key="12">
    <source>
        <dbReference type="SAM" id="MobiDB-lite"/>
    </source>
</evidence>
<evidence type="ECO:0000256" key="9">
    <source>
        <dbReference type="ARBA" id="ARBA00048679"/>
    </source>
</evidence>
<evidence type="ECO:0000256" key="8">
    <source>
        <dbReference type="ARBA" id="ARBA00047899"/>
    </source>
</evidence>
<keyword evidence="6 14" id="KW-0418">Kinase</keyword>
<dbReference type="PROSITE" id="PS50011">
    <property type="entry name" value="PROTEIN_KINASE_DOM"/>
    <property type="match status" value="1"/>
</dbReference>
<comment type="caution">
    <text evidence="14">The sequence shown here is derived from an EMBL/GenBank/DDBJ whole genome shotgun (WGS) entry which is preliminary data.</text>
</comment>
<feature type="region of interest" description="Disordered" evidence="12">
    <location>
        <begin position="157"/>
        <end position="256"/>
    </location>
</feature>
<organism evidence="14 15">
    <name type="scientific">Homarus americanus</name>
    <name type="common">American lobster</name>
    <dbReference type="NCBI Taxonomy" id="6706"/>
    <lineage>
        <taxon>Eukaryota</taxon>
        <taxon>Metazoa</taxon>
        <taxon>Ecdysozoa</taxon>
        <taxon>Arthropoda</taxon>
        <taxon>Crustacea</taxon>
        <taxon>Multicrustacea</taxon>
        <taxon>Malacostraca</taxon>
        <taxon>Eumalacostraca</taxon>
        <taxon>Eucarida</taxon>
        <taxon>Decapoda</taxon>
        <taxon>Pleocyemata</taxon>
        <taxon>Astacidea</taxon>
        <taxon>Nephropoidea</taxon>
        <taxon>Nephropidae</taxon>
        <taxon>Homarus</taxon>
    </lineage>
</organism>
<dbReference type="PROSITE" id="PS00108">
    <property type="entry name" value="PROTEIN_KINASE_ST"/>
    <property type="match status" value="1"/>
</dbReference>
<dbReference type="EMBL" id="JAHLQT010022185">
    <property type="protein sequence ID" value="KAG7166799.1"/>
    <property type="molecule type" value="Genomic_DNA"/>
</dbReference>
<keyword evidence="5 11" id="KW-0547">Nucleotide-binding</keyword>
<dbReference type="SUPFAM" id="SSF56112">
    <property type="entry name" value="Protein kinase-like (PK-like)"/>
    <property type="match status" value="1"/>
</dbReference>
<feature type="binding site" evidence="11">
    <location>
        <position position="442"/>
    </location>
    <ligand>
        <name>ATP</name>
        <dbReference type="ChEBI" id="CHEBI:30616"/>
    </ligand>
</feature>
<dbReference type="InterPro" id="IPR051131">
    <property type="entry name" value="NEK_Ser/Thr_kinase_NIMA"/>
</dbReference>
<dbReference type="GO" id="GO:0005524">
    <property type="term" value="F:ATP binding"/>
    <property type="evidence" value="ECO:0007669"/>
    <property type="project" value="UniProtKB-UniRule"/>
</dbReference>
<evidence type="ECO:0000256" key="10">
    <source>
        <dbReference type="PROSITE-ProRule" id="PRU00023"/>
    </source>
</evidence>
<dbReference type="InterPro" id="IPR017441">
    <property type="entry name" value="Protein_kinase_ATP_BS"/>
</dbReference>
<dbReference type="EC" id="2.7.11.1" evidence="2"/>
<dbReference type="SMART" id="SM00220">
    <property type="entry name" value="S_TKc"/>
    <property type="match status" value="1"/>
</dbReference>
<dbReference type="InterPro" id="IPR008271">
    <property type="entry name" value="Ser/Thr_kinase_AS"/>
</dbReference>
<dbReference type="PROSITE" id="PS50297">
    <property type="entry name" value="ANK_REP_REGION"/>
    <property type="match status" value="3"/>
</dbReference>
<comment type="similarity">
    <text evidence="1">Belongs to the protein kinase superfamily. NEK Ser/Thr protein kinase family. NIMA subfamily.</text>
</comment>
<reference evidence="14" key="1">
    <citation type="journal article" date="2021" name="Sci. Adv.">
        <title>The American lobster genome reveals insights on longevity, neural, and immune adaptations.</title>
        <authorList>
            <person name="Polinski J.M."/>
            <person name="Zimin A.V."/>
            <person name="Clark K.F."/>
            <person name="Kohn A.B."/>
            <person name="Sadowski N."/>
            <person name="Timp W."/>
            <person name="Ptitsyn A."/>
            <person name="Khanna P."/>
            <person name="Romanova D.Y."/>
            <person name="Williams P."/>
            <person name="Greenwood S.J."/>
            <person name="Moroz L.L."/>
            <person name="Walt D.R."/>
            <person name="Bodnar A.G."/>
        </authorList>
    </citation>
    <scope>NUCLEOTIDE SEQUENCE</scope>
    <source>
        <strain evidence="14">GMGI-L3</strain>
    </source>
</reference>
<evidence type="ECO:0000256" key="5">
    <source>
        <dbReference type="ARBA" id="ARBA00022741"/>
    </source>
</evidence>
<evidence type="ECO:0000256" key="2">
    <source>
        <dbReference type="ARBA" id="ARBA00012513"/>
    </source>
</evidence>
<evidence type="ECO:0000256" key="6">
    <source>
        <dbReference type="ARBA" id="ARBA00022777"/>
    </source>
</evidence>
<feature type="compositionally biased region" description="Basic and acidic residues" evidence="12">
    <location>
        <begin position="233"/>
        <end position="244"/>
    </location>
</feature>
<feature type="repeat" description="ANK" evidence="10">
    <location>
        <begin position="36"/>
        <end position="68"/>
    </location>
</feature>
<feature type="region of interest" description="Disordered" evidence="12">
    <location>
        <begin position="689"/>
        <end position="708"/>
    </location>
</feature>
<dbReference type="AlphaFoldDB" id="A0A8J5K3J4"/>
<evidence type="ECO:0000259" key="13">
    <source>
        <dbReference type="PROSITE" id="PS50011"/>
    </source>
</evidence>
<feature type="repeat" description="ANK" evidence="10">
    <location>
        <begin position="324"/>
        <end position="356"/>
    </location>
</feature>
<feature type="compositionally biased region" description="Polar residues" evidence="12">
    <location>
        <begin position="691"/>
        <end position="701"/>
    </location>
</feature>
<dbReference type="InterPro" id="IPR036770">
    <property type="entry name" value="Ankyrin_rpt-contain_sf"/>
</dbReference>
<gene>
    <name evidence="14" type="primary">Nek1-L1</name>
    <name evidence="14" type="ORF">Hamer_G010463</name>
</gene>
<dbReference type="GO" id="GO:0004674">
    <property type="term" value="F:protein serine/threonine kinase activity"/>
    <property type="evidence" value="ECO:0007669"/>
    <property type="project" value="UniProtKB-KW"/>
</dbReference>
<keyword evidence="10" id="KW-0040">ANK repeat</keyword>
<feature type="compositionally biased region" description="Polar residues" evidence="12">
    <location>
        <begin position="168"/>
        <end position="185"/>
    </location>
</feature>
<dbReference type="SUPFAM" id="SSF48403">
    <property type="entry name" value="Ankyrin repeat"/>
    <property type="match status" value="2"/>
</dbReference>
<protein>
    <recommendedName>
        <fullName evidence="2">non-specific serine/threonine protein kinase</fullName>
        <ecNumber evidence="2">2.7.11.1</ecNumber>
    </recommendedName>
</protein>
<feature type="repeat" description="ANK" evidence="10">
    <location>
        <begin position="356"/>
        <end position="388"/>
    </location>
</feature>
<keyword evidence="7 11" id="KW-0067">ATP-binding</keyword>
<evidence type="ECO:0000256" key="1">
    <source>
        <dbReference type="ARBA" id="ARBA00010886"/>
    </source>
</evidence>
<dbReference type="PROSITE" id="PS00107">
    <property type="entry name" value="PROTEIN_KINASE_ATP"/>
    <property type="match status" value="1"/>
</dbReference>
<feature type="domain" description="Protein kinase" evidence="13">
    <location>
        <begin position="415"/>
        <end position="656"/>
    </location>
</feature>
<dbReference type="Gene3D" id="1.25.40.20">
    <property type="entry name" value="Ankyrin repeat-containing domain"/>
    <property type="match status" value="2"/>
</dbReference>
<accession>A0A8J5K3J4</accession>
<evidence type="ECO:0000313" key="14">
    <source>
        <dbReference type="EMBL" id="KAG7166799.1"/>
    </source>
</evidence>
<comment type="catalytic activity">
    <reaction evidence="9">
        <text>L-seryl-[protein] + ATP = O-phospho-L-seryl-[protein] + ADP + H(+)</text>
        <dbReference type="Rhea" id="RHEA:17989"/>
        <dbReference type="Rhea" id="RHEA-COMP:9863"/>
        <dbReference type="Rhea" id="RHEA-COMP:11604"/>
        <dbReference type="ChEBI" id="CHEBI:15378"/>
        <dbReference type="ChEBI" id="CHEBI:29999"/>
        <dbReference type="ChEBI" id="CHEBI:30616"/>
        <dbReference type="ChEBI" id="CHEBI:83421"/>
        <dbReference type="ChEBI" id="CHEBI:456216"/>
        <dbReference type="EC" id="2.7.11.1"/>
    </reaction>
</comment>
<feature type="compositionally biased region" description="Polar residues" evidence="12">
    <location>
        <begin position="220"/>
        <end position="231"/>
    </location>
</feature>
<evidence type="ECO:0000256" key="3">
    <source>
        <dbReference type="ARBA" id="ARBA00022527"/>
    </source>
</evidence>
<dbReference type="PANTHER" id="PTHR44899:SF3">
    <property type="entry name" value="SERINE_THREONINE-PROTEIN KINASE NEK1"/>
    <property type="match status" value="1"/>
</dbReference>
<keyword evidence="4" id="KW-0808">Transferase</keyword>
<evidence type="ECO:0000256" key="4">
    <source>
        <dbReference type="ARBA" id="ARBA00022679"/>
    </source>
</evidence>
<keyword evidence="15" id="KW-1185">Reference proteome</keyword>
<dbReference type="Gene3D" id="1.10.510.10">
    <property type="entry name" value="Transferase(Phosphotransferase) domain 1"/>
    <property type="match status" value="1"/>
</dbReference>
<proteinExistence type="inferred from homology"/>
<keyword evidence="3" id="KW-0723">Serine/threonine-protein kinase</keyword>
<dbReference type="Pfam" id="PF00069">
    <property type="entry name" value="Pkinase"/>
    <property type="match status" value="1"/>
</dbReference>
<name>A0A8J5K3J4_HOMAM</name>
<dbReference type="PANTHER" id="PTHR44899">
    <property type="entry name" value="CAMK FAMILY PROTEIN KINASE"/>
    <property type="match status" value="1"/>
</dbReference>
<feature type="compositionally biased region" description="Basic and acidic residues" evidence="12">
    <location>
        <begin position="208"/>
        <end position="219"/>
    </location>
</feature>
<evidence type="ECO:0000313" key="15">
    <source>
        <dbReference type="Proteomes" id="UP000747542"/>
    </source>
</evidence>
<dbReference type="Pfam" id="PF12796">
    <property type="entry name" value="Ank_2"/>
    <property type="match status" value="3"/>
</dbReference>
<dbReference type="InterPro" id="IPR002110">
    <property type="entry name" value="Ankyrin_rpt"/>
</dbReference>
<sequence length="708" mass="78041">MTSWTTKLEHFALTGNSQGVQEALAQGAAVNGSSKGLRTPLHHAALHGNLAIVHLLCDHNANIKVRSLIDRVYGHTYILTTLQRAGCDLNSQNRDGSTPLHLAAENNRIEAVEWLVQQGVSAQVKNHNQLTAHDCAIKRQYTDIADFLKLHTAPNMPAGVSQREQRRPTPTSATPAGGHNDQQNLPRRHAQQPTSPPQPQAPELTQDSGKRGQDNDSPHHQVSNQPQSAKTQGIERGKSVDRSRTKSVGSSGETTEKTDHGLLWLLAATDDLQGDGDGSGCFTSVDPAEEEIIEAVSNGNYATVERLLVAGVNPDTRSHMAGEKDLTLLHLASWSGHEKVVSLLLMYHADHKATTHGLSAVHWAAVGGHVGVLDIMWKKGFSIKSKTEDGLTALHLAADHGNLAAVKWLLKVGSLKSQEKLGEGSFGEVFLVRGRDSMMVVKRIDLSQMSRKHQEYAHREFQLLKSLNHPYIVAYRGGGFKGKYLHIHMEYCGGGDLSSRLKEQKTKGEAFEERQVHCWLLKLCLALKYIHGRKILHRDLKPQNIFLADTGSVKLGDFGLARVLEDSSRALTCLGSPAYMSPEVIRGEAYDAKADMWSFGCVLYEMATLQSGFPFTKVTIAGEFSQSYKTLVKSLLQQDPTKRPTASHILRTAPFLLNVMEAQLVEREQQVDELTQEVVNLTQEAEELTRQMETMSANPSYPNEKKPK</sequence>
<comment type="catalytic activity">
    <reaction evidence="8">
        <text>L-threonyl-[protein] + ATP = O-phospho-L-threonyl-[protein] + ADP + H(+)</text>
        <dbReference type="Rhea" id="RHEA:46608"/>
        <dbReference type="Rhea" id="RHEA-COMP:11060"/>
        <dbReference type="Rhea" id="RHEA-COMP:11605"/>
        <dbReference type="ChEBI" id="CHEBI:15378"/>
        <dbReference type="ChEBI" id="CHEBI:30013"/>
        <dbReference type="ChEBI" id="CHEBI:30616"/>
        <dbReference type="ChEBI" id="CHEBI:61977"/>
        <dbReference type="ChEBI" id="CHEBI:456216"/>
        <dbReference type="EC" id="2.7.11.1"/>
    </reaction>
</comment>
<dbReference type="SMART" id="SM00248">
    <property type="entry name" value="ANK"/>
    <property type="match status" value="7"/>
</dbReference>
<dbReference type="InterPro" id="IPR011009">
    <property type="entry name" value="Kinase-like_dom_sf"/>
</dbReference>
<dbReference type="InterPro" id="IPR000719">
    <property type="entry name" value="Prot_kinase_dom"/>
</dbReference>
<dbReference type="PROSITE" id="PS50088">
    <property type="entry name" value="ANK_REPEAT"/>
    <property type="match status" value="5"/>
</dbReference>
<dbReference type="Proteomes" id="UP000747542">
    <property type="component" value="Unassembled WGS sequence"/>
</dbReference>
<feature type="repeat" description="ANK" evidence="10">
    <location>
        <begin position="95"/>
        <end position="127"/>
    </location>
</feature>
<feature type="repeat" description="ANK" evidence="10">
    <location>
        <begin position="389"/>
        <end position="414"/>
    </location>
</feature>
<evidence type="ECO:0000256" key="7">
    <source>
        <dbReference type="ARBA" id="ARBA00022840"/>
    </source>
</evidence>